<organism evidence="1 2">
    <name type="scientific">Ambrosiozyma monospora</name>
    <name type="common">Yeast</name>
    <name type="synonym">Endomycopsis monosporus</name>
    <dbReference type="NCBI Taxonomy" id="43982"/>
    <lineage>
        <taxon>Eukaryota</taxon>
        <taxon>Fungi</taxon>
        <taxon>Dikarya</taxon>
        <taxon>Ascomycota</taxon>
        <taxon>Saccharomycotina</taxon>
        <taxon>Pichiomycetes</taxon>
        <taxon>Pichiales</taxon>
        <taxon>Pichiaceae</taxon>
        <taxon>Ambrosiozyma</taxon>
    </lineage>
</organism>
<name>A0ACB5TQU3_AMBMO</name>
<proteinExistence type="predicted"/>
<gene>
    <name evidence="1" type="ORF">Amon02_000932500</name>
</gene>
<evidence type="ECO:0000313" key="2">
    <source>
        <dbReference type="Proteomes" id="UP001165064"/>
    </source>
</evidence>
<sequence>MSYVPPHRSRTGESGEQGAPGGNSFGGNGYRSNGYNNGGYQNSRGGYRGNSNGYGNRNGGYGGGYGGGYRSNGYGGGRGGYNRNNNYGGGYNRNRKIPGQGRWVDGKHEPAERDTALELEYFGEAGDPHFQSSGINFDHYDDIPVEASGENVPEPITEFTSPPIDPLLIENIKLARFSKPTPVQKYSVPIVTGGGDLMACAQTGSGKTGGFLFPVLSQMYKNGPAEVVEDNSNVFARRRAHPTALIIAPTRELVMQIHEEAKKYAYRSWVKACVVYGGASIDGQIRQLERGCDLLVVLRFG</sequence>
<keyword evidence="2" id="KW-1185">Reference proteome</keyword>
<accession>A0ACB5TQU3</accession>
<protein>
    <submittedName>
        <fullName evidence="1">Unnamed protein product</fullName>
    </submittedName>
</protein>
<comment type="caution">
    <text evidence="1">The sequence shown here is derived from an EMBL/GenBank/DDBJ whole genome shotgun (WGS) entry which is preliminary data.</text>
</comment>
<dbReference type="EMBL" id="BSXS01008723">
    <property type="protein sequence ID" value="GME93449.1"/>
    <property type="molecule type" value="Genomic_DNA"/>
</dbReference>
<reference evidence="1" key="1">
    <citation type="submission" date="2023-04" db="EMBL/GenBank/DDBJ databases">
        <title>Ambrosiozyma monospora NBRC 10751.</title>
        <authorList>
            <person name="Ichikawa N."/>
            <person name="Sato H."/>
            <person name="Tonouchi N."/>
        </authorList>
    </citation>
    <scope>NUCLEOTIDE SEQUENCE</scope>
    <source>
        <strain evidence="1">NBRC 10751</strain>
    </source>
</reference>
<dbReference type="Proteomes" id="UP001165064">
    <property type="component" value="Unassembled WGS sequence"/>
</dbReference>
<evidence type="ECO:0000313" key="1">
    <source>
        <dbReference type="EMBL" id="GME93449.1"/>
    </source>
</evidence>